<dbReference type="Gene3D" id="3.30.70.360">
    <property type="match status" value="1"/>
</dbReference>
<evidence type="ECO:0000256" key="6">
    <source>
        <dbReference type="SAM" id="MobiDB-lite"/>
    </source>
</evidence>
<evidence type="ECO:0000256" key="2">
    <source>
        <dbReference type="ARBA" id="ARBA00022670"/>
    </source>
</evidence>
<dbReference type="SUPFAM" id="SSF53187">
    <property type="entry name" value="Zn-dependent exopeptidases"/>
    <property type="match status" value="1"/>
</dbReference>
<dbReference type="PANTHER" id="PTHR45962">
    <property type="entry name" value="N-FATTY-ACYL-AMINO ACID SYNTHASE/HYDROLASE PM20D1"/>
    <property type="match status" value="1"/>
</dbReference>
<evidence type="ECO:0000256" key="7">
    <source>
        <dbReference type="SAM" id="Phobius"/>
    </source>
</evidence>
<evidence type="ECO:0000256" key="3">
    <source>
        <dbReference type="ARBA" id="ARBA00022723"/>
    </source>
</evidence>
<keyword evidence="5" id="KW-0862">Zinc</keyword>
<dbReference type="GO" id="GO:0008233">
    <property type="term" value="F:peptidase activity"/>
    <property type="evidence" value="ECO:0007669"/>
    <property type="project" value="UniProtKB-KW"/>
</dbReference>
<dbReference type="GO" id="GO:0046872">
    <property type="term" value="F:metal ion binding"/>
    <property type="evidence" value="ECO:0007669"/>
    <property type="project" value="UniProtKB-KW"/>
</dbReference>
<dbReference type="InterPro" id="IPR011650">
    <property type="entry name" value="Peptidase_M20_dimer"/>
</dbReference>
<dbReference type="Gene3D" id="3.40.630.10">
    <property type="entry name" value="Zn peptidases"/>
    <property type="match status" value="1"/>
</dbReference>
<dbReference type="Pfam" id="PF07687">
    <property type="entry name" value="M20_dimer"/>
    <property type="match status" value="1"/>
</dbReference>
<keyword evidence="7" id="KW-1133">Transmembrane helix</keyword>
<comment type="caution">
    <text evidence="9">The sequence shown here is derived from an EMBL/GenBank/DDBJ whole genome shotgun (WGS) entry which is preliminary data.</text>
</comment>
<feature type="transmembrane region" description="Helical" evidence="7">
    <location>
        <begin position="12"/>
        <end position="32"/>
    </location>
</feature>
<dbReference type="Gene3D" id="1.10.150.900">
    <property type="match status" value="1"/>
</dbReference>
<gene>
    <name evidence="9" type="ORF">FDP41_006260</name>
</gene>
<dbReference type="InterPro" id="IPR036264">
    <property type="entry name" value="Bact_exopeptidase_dim_dom"/>
</dbReference>
<sequence length="616" mass="69024">MMKPIVKSILQFLFFALMGLIGLLSVRTYLFIQEINRNIQQDFDPNRIKEGKSHVQHHGSYSSFLPHGFQWDEKERNAAIHRLQRAIQFPTIHHVKDYEIFNKLFDQMFKDFPLLFSNHHHHHHGGGGPILKEVTLDILNSLNGGGGGSSIENINDGNGRTSGSNSSDDDDEDENGTSFSSNHLAARVFVWKSNNNHQNKRPIMFTGHVDVVPINDESKWIYPPFSGMIVNDSSQQQQQQQYLYGRGTLDDKNGVYEILEALNQLRRENLLQQPDRDIYVVIGMDEEIGGEHGAKKVTSYFLKKNITFAFILDEGGMIADQQFPTIHSPVAFVANAEKGFCNFEIKVQCEPGHSSMPSIHHTCISKLSKAMIQIENNPMKAHLSILRNMMSQLAPLSSSLVFKMIAANMDLFSPFLDFALNYLGGAPNAVTRTTFAPTIISAGVAANVLPSTGTLLVNTRLSPYDRIEDVLKHLEKILGGVGNVGDAPSSTTTTTTTTHTTNNITITVQKTTCDEASRVSCHDCLEFNIIKKSIHQMQPDAFVVPYLFIAGSDSKHYRKLSDYAYGYLPMRLMKANQDLARIHGHNERISTQNYLESVNVYGAIILNANEMLKERP</sequence>
<accession>A0A6A5BIZ6</accession>
<dbReference type="Proteomes" id="UP000444721">
    <property type="component" value="Unassembled WGS sequence"/>
</dbReference>
<dbReference type="VEuPathDB" id="AmoebaDB:FDP41_006260"/>
<dbReference type="VEuPathDB" id="AmoebaDB:NfTy_077080"/>
<evidence type="ECO:0000313" key="10">
    <source>
        <dbReference type="Proteomes" id="UP000444721"/>
    </source>
</evidence>
<dbReference type="GO" id="GO:0006508">
    <property type="term" value="P:proteolysis"/>
    <property type="evidence" value="ECO:0007669"/>
    <property type="project" value="UniProtKB-KW"/>
</dbReference>
<evidence type="ECO:0000259" key="8">
    <source>
        <dbReference type="Pfam" id="PF07687"/>
    </source>
</evidence>
<keyword evidence="3" id="KW-0479">Metal-binding</keyword>
<dbReference type="AlphaFoldDB" id="A0A6A5BIZ6"/>
<dbReference type="InterPro" id="IPR001261">
    <property type="entry name" value="ArgE/DapE_CS"/>
</dbReference>
<dbReference type="Pfam" id="PF01546">
    <property type="entry name" value="Peptidase_M20"/>
    <property type="match status" value="1"/>
</dbReference>
<dbReference type="EMBL" id="VFQX01000051">
    <property type="protein sequence ID" value="KAF0974786.1"/>
    <property type="molecule type" value="Genomic_DNA"/>
</dbReference>
<dbReference type="SUPFAM" id="SSF55031">
    <property type="entry name" value="Bacterial exopeptidase dimerisation domain"/>
    <property type="match status" value="1"/>
</dbReference>
<keyword evidence="2" id="KW-0645">Protease</keyword>
<proteinExistence type="inferred from homology"/>
<evidence type="ECO:0000256" key="5">
    <source>
        <dbReference type="ARBA" id="ARBA00022833"/>
    </source>
</evidence>
<comment type="similarity">
    <text evidence="1">Belongs to the peptidase M20A family.</text>
</comment>
<name>A0A6A5BIZ6_NAEFO</name>
<organism evidence="9 10">
    <name type="scientific">Naegleria fowleri</name>
    <name type="common">Brain eating amoeba</name>
    <dbReference type="NCBI Taxonomy" id="5763"/>
    <lineage>
        <taxon>Eukaryota</taxon>
        <taxon>Discoba</taxon>
        <taxon>Heterolobosea</taxon>
        <taxon>Tetramitia</taxon>
        <taxon>Eutetramitia</taxon>
        <taxon>Vahlkampfiidae</taxon>
        <taxon>Naegleria</taxon>
    </lineage>
</organism>
<feature type="compositionally biased region" description="Low complexity" evidence="6">
    <location>
        <begin position="150"/>
        <end position="166"/>
    </location>
</feature>
<feature type="region of interest" description="Disordered" evidence="6">
    <location>
        <begin position="148"/>
        <end position="179"/>
    </location>
</feature>
<dbReference type="PROSITE" id="PS00758">
    <property type="entry name" value="ARGE_DAPE_CPG2_1"/>
    <property type="match status" value="1"/>
</dbReference>
<keyword evidence="7" id="KW-0812">Transmembrane</keyword>
<keyword evidence="7" id="KW-0472">Membrane</keyword>
<dbReference type="GeneID" id="68113478"/>
<keyword evidence="10" id="KW-1185">Reference proteome</keyword>
<dbReference type="RefSeq" id="XP_044559499.1">
    <property type="nucleotide sequence ID" value="XM_044709876.1"/>
</dbReference>
<keyword evidence="4" id="KW-0378">Hydrolase</keyword>
<protein>
    <recommendedName>
        <fullName evidence="8">Peptidase M20 dimerisation domain-containing protein</fullName>
    </recommendedName>
</protein>
<dbReference type="VEuPathDB" id="AmoebaDB:NF0090220"/>
<dbReference type="InterPro" id="IPR002933">
    <property type="entry name" value="Peptidase_M20"/>
</dbReference>
<dbReference type="OMA" id="CDDKPGL"/>
<dbReference type="InterPro" id="IPR047177">
    <property type="entry name" value="Pept_M20A"/>
</dbReference>
<evidence type="ECO:0000313" key="9">
    <source>
        <dbReference type="EMBL" id="KAF0974786.1"/>
    </source>
</evidence>
<dbReference type="PANTHER" id="PTHR45962:SF1">
    <property type="entry name" value="N-FATTY-ACYL-AMINO ACID SYNTHASE_HYDROLASE PM20D1"/>
    <property type="match status" value="1"/>
</dbReference>
<feature type="domain" description="Peptidase M20 dimerisation" evidence="8">
    <location>
        <begin position="336"/>
        <end position="479"/>
    </location>
</feature>
<evidence type="ECO:0000256" key="1">
    <source>
        <dbReference type="ARBA" id="ARBA00006247"/>
    </source>
</evidence>
<dbReference type="OrthoDB" id="3064516at2759"/>
<evidence type="ECO:0000256" key="4">
    <source>
        <dbReference type="ARBA" id="ARBA00022801"/>
    </source>
</evidence>
<reference evidence="9 10" key="1">
    <citation type="journal article" date="2019" name="Sci. Rep.">
        <title>Nanopore sequencing improves the draft genome of the human pathogenic amoeba Naegleria fowleri.</title>
        <authorList>
            <person name="Liechti N."/>
            <person name="Schurch N."/>
            <person name="Bruggmann R."/>
            <person name="Wittwer M."/>
        </authorList>
    </citation>
    <scope>NUCLEOTIDE SEQUENCE [LARGE SCALE GENOMIC DNA]</scope>
    <source>
        <strain evidence="9 10">ATCC 30894</strain>
    </source>
</reference>